<protein>
    <submittedName>
        <fullName evidence="1">Uncharacterized protein</fullName>
    </submittedName>
</protein>
<reference evidence="1 2" key="1">
    <citation type="submission" date="2018-08" db="EMBL/GenBank/DDBJ databases">
        <title>Draft genome of the lignicolous fungus Coniochaeta pulveracea.</title>
        <authorList>
            <person name="Borstlap C.J."/>
            <person name="De Witt R.N."/>
            <person name="Botha A."/>
            <person name="Volschenk H."/>
        </authorList>
    </citation>
    <scope>NUCLEOTIDE SEQUENCE [LARGE SCALE GENOMIC DNA]</scope>
    <source>
        <strain evidence="1 2">CAB683</strain>
    </source>
</reference>
<evidence type="ECO:0000313" key="2">
    <source>
        <dbReference type="Proteomes" id="UP000275385"/>
    </source>
</evidence>
<proteinExistence type="predicted"/>
<accession>A0A420Y5Q5</accession>
<dbReference type="EMBL" id="QVQW01000047">
    <property type="protein sequence ID" value="RKU43070.1"/>
    <property type="molecule type" value="Genomic_DNA"/>
</dbReference>
<dbReference type="Proteomes" id="UP000275385">
    <property type="component" value="Unassembled WGS sequence"/>
</dbReference>
<gene>
    <name evidence="1" type="ORF">DL546_001246</name>
</gene>
<dbReference type="AlphaFoldDB" id="A0A420Y5Q5"/>
<organism evidence="1 2">
    <name type="scientific">Coniochaeta pulveracea</name>
    <dbReference type="NCBI Taxonomy" id="177199"/>
    <lineage>
        <taxon>Eukaryota</taxon>
        <taxon>Fungi</taxon>
        <taxon>Dikarya</taxon>
        <taxon>Ascomycota</taxon>
        <taxon>Pezizomycotina</taxon>
        <taxon>Sordariomycetes</taxon>
        <taxon>Sordariomycetidae</taxon>
        <taxon>Coniochaetales</taxon>
        <taxon>Coniochaetaceae</taxon>
        <taxon>Coniochaeta</taxon>
    </lineage>
</organism>
<name>A0A420Y5Q5_9PEZI</name>
<sequence length="135" mass="14829">MESWHIMNGSRRVPGVVGGGIRTISGVFTSASSNGLSEAYGTAPAWFDDNQEWEDGSATERSVRYKPRRKWTKDYHVKPESKLKPIRGLGVVRRAAYDGSGTSSTTFAGRPMTLVTVDTVIRDCLARLTYIVTTA</sequence>
<comment type="caution">
    <text evidence="1">The sequence shown here is derived from an EMBL/GenBank/DDBJ whole genome shotgun (WGS) entry which is preliminary data.</text>
</comment>
<keyword evidence="2" id="KW-1185">Reference proteome</keyword>
<evidence type="ECO:0000313" key="1">
    <source>
        <dbReference type="EMBL" id="RKU43070.1"/>
    </source>
</evidence>